<dbReference type="AlphaFoldDB" id="A0A9W4T693"/>
<proteinExistence type="predicted"/>
<dbReference type="EMBL" id="CAMKVN010010620">
    <property type="protein sequence ID" value="CAI2194245.1"/>
    <property type="molecule type" value="Genomic_DNA"/>
</dbReference>
<comment type="caution">
    <text evidence="1">The sequence shown here is derived from an EMBL/GenBank/DDBJ whole genome shotgun (WGS) entry which is preliminary data.</text>
</comment>
<sequence length="128" mass="15078">MIIRDFDLRDYDEIFSDVNEFVIRGFLILFLFNSPNNWERPDVNVIVARLSQLIDLGFQLTSNDIENVLFLFEHRINEIGGLLMNSFQIIRKELKSDIARSCLIQTIKPGRNFKKTDLLEFLINLKKL</sequence>
<name>A0A9W4T693_9GLOM</name>
<evidence type="ECO:0000313" key="2">
    <source>
        <dbReference type="Proteomes" id="UP001153678"/>
    </source>
</evidence>
<evidence type="ECO:0000313" key="1">
    <source>
        <dbReference type="EMBL" id="CAI2194245.1"/>
    </source>
</evidence>
<accession>A0A9W4T693</accession>
<organism evidence="1 2">
    <name type="scientific">Funneliformis geosporum</name>
    <dbReference type="NCBI Taxonomy" id="1117311"/>
    <lineage>
        <taxon>Eukaryota</taxon>
        <taxon>Fungi</taxon>
        <taxon>Fungi incertae sedis</taxon>
        <taxon>Mucoromycota</taxon>
        <taxon>Glomeromycotina</taxon>
        <taxon>Glomeromycetes</taxon>
        <taxon>Glomerales</taxon>
        <taxon>Glomeraceae</taxon>
        <taxon>Funneliformis</taxon>
    </lineage>
</organism>
<dbReference type="Proteomes" id="UP001153678">
    <property type="component" value="Unassembled WGS sequence"/>
</dbReference>
<protein>
    <submittedName>
        <fullName evidence="1">10849_t:CDS:1</fullName>
    </submittedName>
</protein>
<keyword evidence="2" id="KW-1185">Reference proteome</keyword>
<reference evidence="1" key="1">
    <citation type="submission" date="2022-08" db="EMBL/GenBank/DDBJ databases">
        <authorList>
            <person name="Kallberg Y."/>
            <person name="Tangrot J."/>
            <person name="Rosling A."/>
        </authorList>
    </citation>
    <scope>NUCLEOTIDE SEQUENCE</scope>
    <source>
        <strain evidence="1">Wild A</strain>
    </source>
</reference>
<gene>
    <name evidence="1" type="ORF">FWILDA_LOCUS16479</name>
</gene>
<dbReference type="OrthoDB" id="270318at2759"/>